<name>A0ABR5TJA2_9EURY</name>
<keyword evidence="5" id="KW-0949">S-adenosyl-L-methionine</keyword>
<dbReference type="PANTHER" id="PTHR23417">
    <property type="entry name" value="3-DEOXY-D-MANNO-OCTULOSONIC-ACID TRANSFERASE/TRNA GUANINE-N 7 - -METHYLTRANSFERASE"/>
    <property type="match status" value="1"/>
</dbReference>
<keyword evidence="8" id="KW-1185">Reference proteome</keyword>
<evidence type="ECO:0000256" key="6">
    <source>
        <dbReference type="ARBA" id="ARBA00022694"/>
    </source>
</evidence>
<proteinExistence type="inferred from homology"/>
<accession>A0ABR5TJA2</accession>
<dbReference type="InterPro" id="IPR029063">
    <property type="entry name" value="SAM-dependent_MTases_sf"/>
</dbReference>
<dbReference type="CDD" id="cd02440">
    <property type="entry name" value="AdoMet_MTases"/>
    <property type="match status" value="1"/>
</dbReference>
<dbReference type="Gene3D" id="3.40.50.150">
    <property type="entry name" value="Vaccinia Virus protein VP39"/>
    <property type="match status" value="1"/>
</dbReference>
<organism evidence="7 8">
    <name type="scientific">candidate division MSBL1 archaeon SCGC-AAA382M17</name>
    <dbReference type="NCBI Taxonomy" id="1698284"/>
    <lineage>
        <taxon>Archaea</taxon>
        <taxon>Methanobacteriati</taxon>
        <taxon>Methanobacteriota</taxon>
        <taxon>candidate division MSBL1</taxon>
    </lineage>
</organism>
<dbReference type="SUPFAM" id="SSF53335">
    <property type="entry name" value="S-adenosyl-L-methionine-dependent methyltransferases"/>
    <property type="match status" value="1"/>
</dbReference>
<sequence length="233" mass="27990">MTKNKLARFAEMKTFPNVVEPEFREVFYKDYRLKGKWQKDFFKNDKPIVLELGCGKGEYTINLARQYPNHNFIGIDIKGARMWRGAKIALEENIPNAVFLRTRIDFITSFFEEDEVKAIWVTFPDPQPKKPRKRLISTKFLTYYQHFIQNNSPIHLKTDNYNLYHYTLSIIRENELYLLYAENDIYGVNNNQLEAIRKIQTFYEKQFLEENKKIKYVAFKLDKYKNLKEPPDD</sequence>
<dbReference type="PROSITE" id="PS51625">
    <property type="entry name" value="SAM_MT_TRMB"/>
    <property type="match status" value="1"/>
</dbReference>
<dbReference type="Proteomes" id="UP000070633">
    <property type="component" value="Unassembled WGS sequence"/>
</dbReference>
<gene>
    <name evidence="7" type="ORF">AKJ55_01605</name>
</gene>
<keyword evidence="6" id="KW-0819">tRNA processing</keyword>
<evidence type="ECO:0000256" key="2">
    <source>
        <dbReference type="ARBA" id="ARBA00011977"/>
    </source>
</evidence>
<evidence type="ECO:0000313" key="7">
    <source>
        <dbReference type="EMBL" id="KXB07967.1"/>
    </source>
</evidence>
<dbReference type="InterPro" id="IPR003358">
    <property type="entry name" value="tRNA_(Gua-N-7)_MeTrfase_Trmb"/>
</dbReference>
<evidence type="ECO:0000256" key="3">
    <source>
        <dbReference type="ARBA" id="ARBA00022603"/>
    </source>
</evidence>
<dbReference type="NCBIfam" id="NF001080">
    <property type="entry name" value="PRK00121.2-2"/>
    <property type="match status" value="1"/>
</dbReference>
<keyword evidence="3" id="KW-0489">Methyltransferase</keyword>
<dbReference type="EMBL" id="LHYI01000039">
    <property type="protein sequence ID" value="KXB07967.1"/>
    <property type="molecule type" value="Genomic_DNA"/>
</dbReference>
<keyword evidence="4" id="KW-0808">Transferase</keyword>
<comment type="catalytic activity">
    <reaction evidence="1">
        <text>guanosine(46) in tRNA + S-adenosyl-L-methionine = N(7)-methylguanosine(46) in tRNA + S-adenosyl-L-homocysteine</text>
        <dbReference type="Rhea" id="RHEA:42708"/>
        <dbReference type="Rhea" id="RHEA-COMP:10188"/>
        <dbReference type="Rhea" id="RHEA-COMP:10189"/>
        <dbReference type="ChEBI" id="CHEBI:57856"/>
        <dbReference type="ChEBI" id="CHEBI:59789"/>
        <dbReference type="ChEBI" id="CHEBI:74269"/>
        <dbReference type="ChEBI" id="CHEBI:74480"/>
        <dbReference type="EC" id="2.1.1.33"/>
    </reaction>
</comment>
<evidence type="ECO:0000256" key="1">
    <source>
        <dbReference type="ARBA" id="ARBA00000142"/>
    </source>
</evidence>
<protein>
    <recommendedName>
        <fullName evidence="2">tRNA (guanine(46)-N(7))-methyltransferase</fullName>
        <ecNumber evidence="2">2.1.1.33</ecNumber>
    </recommendedName>
</protein>
<dbReference type="EC" id="2.1.1.33" evidence="2"/>
<dbReference type="PANTHER" id="PTHR23417:SF14">
    <property type="entry name" value="PENTACOTRIPEPTIDE-REPEAT REGION OF PRORP DOMAIN-CONTAINING PROTEIN"/>
    <property type="match status" value="1"/>
</dbReference>
<evidence type="ECO:0000256" key="4">
    <source>
        <dbReference type="ARBA" id="ARBA00022679"/>
    </source>
</evidence>
<dbReference type="InterPro" id="IPR055361">
    <property type="entry name" value="tRNA_methyltr_TrmB_bact"/>
</dbReference>
<evidence type="ECO:0000313" key="8">
    <source>
        <dbReference type="Proteomes" id="UP000070633"/>
    </source>
</evidence>
<dbReference type="HAMAP" id="MF_01057">
    <property type="entry name" value="tRNA_methyltr_TrmB"/>
    <property type="match status" value="1"/>
</dbReference>
<dbReference type="Pfam" id="PF02390">
    <property type="entry name" value="Methyltransf_4"/>
    <property type="match status" value="1"/>
</dbReference>
<evidence type="ECO:0000256" key="5">
    <source>
        <dbReference type="ARBA" id="ARBA00022691"/>
    </source>
</evidence>
<comment type="caution">
    <text evidence="7">The sequence shown here is derived from an EMBL/GenBank/DDBJ whole genome shotgun (WGS) entry which is preliminary data.</text>
</comment>
<reference evidence="7 8" key="1">
    <citation type="journal article" date="2016" name="Sci. Rep.">
        <title>Metabolic traits of an uncultured archaeal lineage -MSBL1- from brine pools of the Red Sea.</title>
        <authorList>
            <person name="Mwirichia R."/>
            <person name="Alam I."/>
            <person name="Rashid M."/>
            <person name="Vinu M."/>
            <person name="Ba-Alawi W."/>
            <person name="Anthony Kamau A."/>
            <person name="Kamanda Ngugi D."/>
            <person name="Goker M."/>
            <person name="Klenk H.P."/>
            <person name="Bajic V."/>
            <person name="Stingl U."/>
        </authorList>
    </citation>
    <scope>NUCLEOTIDE SEQUENCE [LARGE SCALE GENOMIC DNA]</scope>
    <source>
        <strain evidence="7">SCGC-AAA382M17</strain>
    </source>
</reference>